<keyword evidence="3" id="KW-1003">Cell membrane</keyword>
<dbReference type="PRINTS" id="PR00702">
    <property type="entry name" value="ACRIFLAVINRP"/>
</dbReference>
<feature type="transmembrane region" description="Helical" evidence="8">
    <location>
        <begin position="357"/>
        <end position="377"/>
    </location>
</feature>
<feature type="transmembrane region" description="Helical" evidence="8">
    <location>
        <begin position="524"/>
        <end position="541"/>
    </location>
</feature>
<organism evidence="9 10">
    <name type="scientific">Lacunisphaera limnophila</name>
    <dbReference type="NCBI Taxonomy" id="1838286"/>
    <lineage>
        <taxon>Bacteria</taxon>
        <taxon>Pseudomonadati</taxon>
        <taxon>Verrucomicrobiota</taxon>
        <taxon>Opitutia</taxon>
        <taxon>Opitutales</taxon>
        <taxon>Opitutaceae</taxon>
        <taxon>Lacunisphaera</taxon>
    </lineage>
</organism>
<feature type="transmembrane region" description="Helical" evidence="8">
    <location>
        <begin position="429"/>
        <end position="449"/>
    </location>
</feature>
<dbReference type="Pfam" id="PF00873">
    <property type="entry name" value="ACR_tran"/>
    <property type="match status" value="1"/>
</dbReference>
<dbReference type="AlphaFoldDB" id="A0A1D8AXW9"/>
<feature type="transmembrane region" description="Helical" evidence="8">
    <location>
        <begin position="952"/>
        <end position="973"/>
    </location>
</feature>
<evidence type="ECO:0000256" key="1">
    <source>
        <dbReference type="ARBA" id="ARBA00004429"/>
    </source>
</evidence>
<keyword evidence="5 8" id="KW-0812">Transmembrane</keyword>
<comment type="subcellular location">
    <subcellularLocation>
        <location evidence="1">Cell inner membrane</location>
        <topology evidence="1">Multi-pass membrane protein</topology>
    </subcellularLocation>
</comment>
<dbReference type="Gene3D" id="3.30.70.1440">
    <property type="entry name" value="Multidrug efflux transporter AcrB pore domain"/>
    <property type="match status" value="1"/>
</dbReference>
<proteinExistence type="predicted"/>
<feature type="transmembrane region" description="Helical" evidence="8">
    <location>
        <begin position="332"/>
        <end position="351"/>
    </location>
</feature>
<dbReference type="RefSeq" id="WP_069962837.1">
    <property type="nucleotide sequence ID" value="NZ_CP016094.1"/>
</dbReference>
<feature type="transmembrane region" description="Helical" evidence="8">
    <location>
        <begin position="912"/>
        <end position="932"/>
    </location>
</feature>
<dbReference type="Gene3D" id="1.20.1640.10">
    <property type="entry name" value="Multidrug efflux transporter AcrB transmembrane domain"/>
    <property type="match status" value="2"/>
</dbReference>
<dbReference type="GO" id="GO:0042910">
    <property type="term" value="F:xenobiotic transmembrane transporter activity"/>
    <property type="evidence" value="ECO:0007669"/>
    <property type="project" value="TreeGrafter"/>
</dbReference>
<feature type="transmembrane region" description="Helical" evidence="8">
    <location>
        <begin position="985"/>
        <end position="1009"/>
    </location>
</feature>
<dbReference type="FunFam" id="1.20.1640.10:FF:000001">
    <property type="entry name" value="Efflux pump membrane transporter"/>
    <property type="match status" value="1"/>
</dbReference>
<dbReference type="Gene3D" id="3.30.70.1430">
    <property type="entry name" value="Multidrug efflux transporter AcrB pore domain"/>
    <property type="match status" value="2"/>
</dbReference>
<dbReference type="PANTHER" id="PTHR32063:SF28">
    <property type="entry name" value="BLR2861 PROTEIN"/>
    <property type="match status" value="1"/>
</dbReference>
<evidence type="ECO:0000256" key="7">
    <source>
        <dbReference type="ARBA" id="ARBA00023136"/>
    </source>
</evidence>
<dbReference type="SUPFAM" id="SSF82866">
    <property type="entry name" value="Multidrug efflux transporter AcrB transmembrane domain"/>
    <property type="match status" value="2"/>
</dbReference>
<evidence type="ECO:0000256" key="2">
    <source>
        <dbReference type="ARBA" id="ARBA00022448"/>
    </source>
</evidence>
<feature type="transmembrane region" description="Helical" evidence="8">
    <location>
        <begin position="384"/>
        <end position="405"/>
    </location>
</feature>
<evidence type="ECO:0000256" key="8">
    <source>
        <dbReference type="SAM" id="Phobius"/>
    </source>
</evidence>
<evidence type="ECO:0000313" key="9">
    <source>
        <dbReference type="EMBL" id="AOS45720.1"/>
    </source>
</evidence>
<keyword evidence="2" id="KW-0813">Transport</keyword>
<protein>
    <submittedName>
        <fullName evidence="9">Efflux pump membrane transporter BepE</fullName>
    </submittedName>
</protein>
<dbReference type="PATRIC" id="fig|1838286.3.peg.2822"/>
<keyword evidence="10" id="KW-1185">Reference proteome</keyword>
<feature type="transmembrane region" description="Helical" evidence="8">
    <location>
        <begin position="461"/>
        <end position="484"/>
    </location>
</feature>
<dbReference type="EMBL" id="CP016094">
    <property type="protein sequence ID" value="AOS45720.1"/>
    <property type="molecule type" value="Genomic_DNA"/>
</dbReference>
<dbReference type="PANTHER" id="PTHR32063">
    <property type="match status" value="1"/>
</dbReference>
<feature type="transmembrane region" description="Helical" evidence="8">
    <location>
        <begin position="854"/>
        <end position="873"/>
    </location>
</feature>
<evidence type="ECO:0000256" key="5">
    <source>
        <dbReference type="ARBA" id="ARBA00022692"/>
    </source>
</evidence>
<dbReference type="InterPro" id="IPR027463">
    <property type="entry name" value="AcrB_DN_DC_subdom"/>
</dbReference>
<dbReference type="GO" id="GO:0005886">
    <property type="term" value="C:plasma membrane"/>
    <property type="evidence" value="ECO:0007669"/>
    <property type="project" value="UniProtKB-SubCell"/>
</dbReference>
<dbReference type="Gene3D" id="3.30.70.1320">
    <property type="entry name" value="Multidrug efflux transporter AcrB pore domain like"/>
    <property type="match status" value="1"/>
</dbReference>
<keyword evidence="6 8" id="KW-1133">Transmembrane helix</keyword>
<evidence type="ECO:0000256" key="6">
    <source>
        <dbReference type="ARBA" id="ARBA00022989"/>
    </source>
</evidence>
<dbReference type="Gene3D" id="3.30.2090.10">
    <property type="entry name" value="Multidrug efflux transporter AcrB TolC docking domain, DN and DC subdomains"/>
    <property type="match status" value="2"/>
</dbReference>
<keyword evidence="7 8" id="KW-0472">Membrane</keyword>
<dbReference type="SUPFAM" id="SSF82714">
    <property type="entry name" value="Multidrug efflux transporter AcrB TolC docking domain, DN and DC subdomains"/>
    <property type="match status" value="2"/>
</dbReference>
<keyword evidence="4" id="KW-0997">Cell inner membrane</keyword>
<evidence type="ECO:0000256" key="3">
    <source>
        <dbReference type="ARBA" id="ARBA00022475"/>
    </source>
</evidence>
<accession>A0A1D8AXW9</accession>
<dbReference type="OrthoDB" id="9757876at2"/>
<evidence type="ECO:0000256" key="4">
    <source>
        <dbReference type="ARBA" id="ARBA00022519"/>
    </source>
</evidence>
<dbReference type="SUPFAM" id="SSF82693">
    <property type="entry name" value="Multidrug efflux transporter AcrB pore domain, PN1, PN2, PC1 and PC2 subdomains"/>
    <property type="match status" value="4"/>
</dbReference>
<gene>
    <name evidence="9" type="primary">bepE_2</name>
    <name evidence="9" type="ORF">Verru16b_02807</name>
</gene>
<dbReference type="KEGG" id="obg:Verru16b_02807"/>
<dbReference type="InterPro" id="IPR001036">
    <property type="entry name" value="Acrflvin-R"/>
</dbReference>
<dbReference type="Proteomes" id="UP000095228">
    <property type="component" value="Chromosome"/>
</dbReference>
<evidence type="ECO:0000313" key="10">
    <source>
        <dbReference type="Proteomes" id="UP000095228"/>
    </source>
</evidence>
<feature type="transmembrane region" description="Helical" evidence="8">
    <location>
        <begin position="879"/>
        <end position="900"/>
    </location>
</feature>
<dbReference type="STRING" id="1838286.Verru16b_02807"/>
<reference evidence="9 10" key="1">
    <citation type="submission" date="2016-06" db="EMBL/GenBank/DDBJ databases">
        <title>Three novel species with peptidoglycan cell walls form the new genus Lacunisphaera gen. nov. in the family Opitutaceae of the verrucomicrobial subdivision 4.</title>
        <authorList>
            <person name="Rast P."/>
            <person name="Gloeckner I."/>
            <person name="Jogler M."/>
            <person name="Boedeker C."/>
            <person name="Jeske O."/>
            <person name="Wiegand S."/>
            <person name="Reinhardt R."/>
            <person name="Schumann P."/>
            <person name="Rohde M."/>
            <person name="Spring S."/>
            <person name="Gloeckner F.O."/>
            <person name="Jogler C."/>
        </authorList>
    </citation>
    <scope>NUCLEOTIDE SEQUENCE [LARGE SCALE GENOMIC DNA]</scope>
    <source>
        <strain evidence="9 10">IG16b</strain>
    </source>
</reference>
<feature type="transmembrane region" description="Helical" evidence="8">
    <location>
        <begin position="12"/>
        <end position="32"/>
    </location>
</feature>
<sequence length="1036" mass="111061">MRLHEVCIHRPVFTIVLSTVVTLLGLIGLRLIGIREYPATDSPVISINANYSGANAEAIEAQITEPIEEAVNTVAGVKSLTSTSRDGASRIRVEFELGVDLDAAANDVRDQVGRAVRLLPRDVDPPFISKADADGGTVLTFVLRSAGRDLMSLTDVADRVKEQLQTIAQVGAVDILGEKRYSMKLRLNPDRMAAHGLTALDVQAAVRRESVELPGGRIENSQAEMTVQAVARLATPEQFNRMAIRTSGDQVVRLGDIGTAELAPLNERISFTLRGVPMVGLALRAQPGANQIAIADEAFKRLEALRQSLPPDVTLEIASDNTRFVRHAITELRETIVLALLLVVGVIYLFLGSWRATLVPAVVIPISLIGACFVMYVCGFSLNVLTLLGLVLAVGLVVDDAIVVVENVHRKQEEGLAPLEAGAEGTREVFVAVIATSLALIAVFSPIVFLQGATGRLFREFGLVIAGSVAISAFVALTLTPMMAARMGHAQVSQGRIVGGFNALVQRLRDAYRHSLVWILPRRWVTAAVLAGSFVLIALFYRNLPSELAPLEDRNRVTISATGPEGASYDYMLVLMEDLAKRIDRDTPEAALINCQVPASGARSGTGVANTGLIELVLKPKSERKASQADIAERLTRLTRRTPGARFSVSQEPSIGNRRGGNAVQFVVRATNLPELRDGLPTFMEALENEPAFSSVEVDLKFTRPELQVRLDRERLHTMGISATDVAQTLQTSLGAQRVGYFNRDGRQYEVVQQVADEFRTDPGILSQLSVHAPGGRLVTLDNLVEVDEAIAAPQRFRYDRQIAATVSARLAAGYTLEDGINAMNRVAASTLPAGLNTALTGGALEYAESRSSLLMSFGLALAFVFLVLAAQFESWRAPFVIMLTVPLALAGALGALWACGQTINIFSQIGMIMLVGLVTKNGILLVEFAQQRQHAGVAPREAVLEAADLRLRPILMTTIATILGVLPIALALGAGAESRVSMGIGVIGGLVVGTALTLYVIPSVYLLLTGCDQPATAPAPTTPILPTLAPAEHRA</sequence>
<name>A0A1D8AXW9_9BACT</name>